<gene>
    <name evidence="1" type="ORF">L3Q82_012271</name>
</gene>
<organism evidence="1 2">
    <name type="scientific">Scortum barcoo</name>
    <name type="common">barcoo grunter</name>
    <dbReference type="NCBI Taxonomy" id="214431"/>
    <lineage>
        <taxon>Eukaryota</taxon>
        <taxon>Metazoa</taxon>
        <taxon>Chordata</taxon>
        <taxon>Craniata</taxon>
        <taxon>Vertebrata</taxon>
        <taxon>Euteleostomi</taxon>
        <taxon>Actinopterygii</taxon>
        <taxon>Neopterygii</taxon>
        <taxon>Teleostei</taxon>
        <taxon>Neoteleostei</taxon>
        <taxon>Acanthomorphata</taxon>
        <taxon>Eupercaria</taxon>
        <taxon>Centrarchiformes</taxon>
        <taxon>Terapontoidei</taxon>
        <taxon>Terapontidae</taxon>
        <taxon>Scortum</taxon>
    </lineage>
</organism>
<sequence length="158" mass="17953">MDRCNVCCSLVDIDTVRSGEEGAEPEGKALDLLVHLRFQPSPMVMSSGYLRDRVRSLDIRERLRVEPPLLLHIERSQLRWFGHLCKDASRTPPCGGVSGMSIREETLGQTQDTLEGLYLSTVLGTPQGSPWRSWLKWLEERTVWASLLRMLPLRPRPG</sequence>
<name>A0ACB8W4J6_9TELE</name>
<reference evidence="1" key="1">
    <citation type="submission" date="2022-04" db="EMBL/GenBank/DDBJ databases">
        <title>Jade perch genome.</title>
        <authorList>
            <person name="Chao B."/>
        </authorList>
    </citation>
    <scope>NUCLEOTIDE SEQUENCE</scope>
    <source>
        <strain evidence="1">CB-2022</strain>
    </source>
</reference>
<dbReference type="Proteomes" id="UP000831701">
    <property type="component" value="Chromosome 15"/>
</dbReference>
<accession>A0ACB8W4J6</accession>
<evidence type="ECO:0000313" key="2">
    <source>
        <dbReference type="Proteomes" id="UP000831701"/>
    </source>
</evidence>
<dbReference type="EMBL" id="CM041545">
    <property type="protein sequence ID" value="KAI3362565.1"/>
    <property type="molecule type" value="Genomic_DNA"/>
</dbReference>
<proteinExistence type="predicted"/>
<protein>
    <submittedName>
        <fullName evidence="1">Uncharacterized protein</fullName>
    </submittedName>
</protein>
<keyword evidence="2" id="KW-1185">Reference proteome</keyword>
<comment type="caution">
    <text evidence="1">The sequence shown here is derived from an EMBL/GenBank/DDBJ whole genome shotgun (WGS) entry which is preliminary data.</text>
</comment>
<evidence type="ECO:0000313" key="1">
    <source>
        <dbReference type="EMBL" id="KAI3362565.1"/>
    </source>
</evidence>